<protein>
    <recommendedName>
        <fullName evidence="2 9">DNA polymerase III subunit delta</fullName>
        <ecNumber evidence="1 9">2.7.7.7</ecNumber>
    </recommendedName>
</protein>
<reference evidence="12" key="1">
    <citation type="submission" date="2021-03" db="EMBL/GenBank/DDBJ databases">
        <title>Plesiomonas shigelloides zfcc0051, isolated from zebrafish feces.</title>
        <authorList>
            <person name="Vanderhoek Z."/>
            <person name="Gaulke C."/>
        </authorList>
    </citation>
    <scope>NUCLEOTIDE SEQUENCE</scope>
    <source>
        <strain evidence="12">Zfcc0051</strain>
    </source>
</reference>
<feature type="domain" description="DNA polymerase III delta N-terminal" evidence="10">
    <location>
        <begin position="21"/>
        <end position="141"/>
    </location>
</feature>
<comment type="catalytic activity">
    <reaction evidence="8">
        <text>DNA(n) + a 2'-deoxyribonucleoside 5'-triphosphate = DNA(n+1) + diphosphate</text>
        <dbReference type="Rhea" id="RHEA:22508"/>
        <dbReference type="Rhea" id="RHEA-COMP:17339"/>
        <dbReference type="Rhea" id="RHEA-COMP:17340"/>
        <dbReference type="ChEBI" id="CHEBI:33019"/>
        <dbReference type="ChEBI" id="CHEBI:61560"/>
        <dbReference type="ChEBI" id="CHEBI:173112"/>
        <dbReference type="EC" id="2.7.7.7"/>
    </reaction>
</comment>
<proteinExistence type="inferred from homology"/>
<evidence type="ECO:0000259" key="11">
    <source>
        <dbReference type="Pfam" id="PF14840"/>
    </source>
</evidence>
<comment type="similarity">
    <text evidence="7">Belongs to the DNA polymerase HolA subunit family.</text>
</comment>
<dbReference type="CDD" id="cd18138">
    <property type="entry name" value="HLD_clamp_pol_III_delta"/>
    <property type="match status" value="1"/>
</dbReference>
<evidence type="ECO:0000259" key="10">
    <source>
        <dbReference type="Pfam" id="PF06144"/>
    </source>
</evidence>
<evidence type="ECO:0000256" key="4">
    <source>
        <dbReference type="ARBA" id="ARBA00022695"/>
    </source>
</evidence>
<keyword evidence="3 12" id="KW-0808">Transferase</keyword>
<evidence type="ECO:0000256" key="6">
    <source>
        <dbReference type="ARBA" id="ARBA00022932"/>
    </source>
</evidence>
<evidence type="ECO:0000313" key="13">
    <source>
        <dbReference type="Proteomes" id="UP000664658"/>
    </source>
</evidence>
<dbReference type="InterPro" id="IPR010372">
    <property type="entry name" value="DNA_pol3_delta_N"/>
</dbReference>
<dbReference type="Pfam" id="PF06144">
    <property type="entry name" value="DNA_pol3_delta"/>
    <property type="match status" value="1"/>
</dbReference>
<dbReference type="Gene3D" id="1.20.272.10">
    <property type="match status" value="1"/>
</dbReference>
<evidence type="ECO:0000256" key="3">
    <source>
        <dbReference type="ARBA" id="ARBA00022679"/>
    </source>
</evidence>
<dbReference type="Gene3D" id="3.40.50.300">
    <property type="entry name" value="P-loop containing nucleotide triphosphate hydrolases"/>
    <property type="match status" value="1"/>
</dbReference>
<evidence type="ECO:0000256" key="8">
    <source>
        <dbReference type="ARBA" id="ARBA00049244"/>
    </source>
</evidence>
<keyword evidence="6" id="KW-0239">DNA-directed DNA polymerase</keyword>
<dbReference type="GO" id="GO:0009360">
    <property type="term" value="C:DNA polymerase III complex"/>
    <property type="evidence" value="ECO:0007669"/>
    <property type="project" value="UniProtKB-UniRule"/>
</dbReference>
<feature type="domain" description="DNA polymerase III subunit delta C-terminal" evidence="11">
    <location>
        <begin position="215"/>
        <end position="338"/>
    </location>
</feature>
<dbReference type="SUPFAM" id="SSF52540">
    <property type="entry name" value="P-loop containing nucleoside triphosphate hydrolases"/>
    <property type="match status" value="1"/>
</dbReference>
<dbReference type="EMBL" id="JAFNAA010000002">
    <property type="protein sequence ID" value="MBO1107175.1"/>
    <property type="molecule type" value="Genomic_DNA"/>
</dbReference>
<dbReference type="Pfam" id="PF14840">
    <property type="entry name" value="DNA_pol3_delt_C"/>
    <property type="match status" value="1"/>
</dbReference>
<dbReference type="PANTHER" id="PTHR34388">
    <property type="entry name" value="DNA POLYMERASE III SUBUNIT DELTA"/>
    <property type="match status" value="1"/>
</dbReference>
<evidence type="ECO:0000256" key="1">
    <source>
        <dbReference type="ARBA" id="ARBA00012417"/>
    </source>
</evidence>
<evidence type="ECO:0000256" key="7">
    <source>
        <dbReference type="ARBA" id="ARBA00034754"/>
    </source>
</evidence>
<evidence type="ECO:0000313" key="12">
    <source>
        <dbReference type="EMBL" id="MBO1107175.1"/>
    </source>
</evidence>
<dbReference type="InterPro" id="IPR027417">
    <property type="entry name" value="P-loop_NTPase"/>
</dbReference>
<dbReference type="AlphaFoldDB" id="A0A8I1W4N2"/>
<dbReference type="Gene3D" id="1.10.8.60">
    <property type="match status" value="1"/>
</dbReference>
<dbReference type="InterPro" id="IPR008921">
    <property type="entry name" value="DNA_pol3_clamp-load_cplx_C"/>
</dbReference>
<dbReference type="GO" id="GO:0003677">
    <property type="term" value="F:DNA binding"/>
    <property type="evidence" value="ECO:0007669"/>
    <property type="project" value="InterPro"/>
</dbReference>
<dbReference type="PANTHER" id="PTHR34388:SF1">
    <property type="entry name" value="DNA POLYMERASE III SUBUNIT DELTA"/>
    <property type="match status" value="1"/>
</dbReference>
<dbReference type="SUPFAM" id="SSF48019">
    <property type="entry name" value="post-AAA+ oligomerization domain-like"/>
    <property type="match status" value="1"/>
</dbReference>
<dbReference type="InterPro" id="IPR032780">
    <property type="entry name" value="DNA_pol3_delt_C"/>
</dbReference>
<dbReference type="EC" id="2.7.7.7" evidence="1 9"/>
<accession>A0A8I1W4N2</accession>
<comment type="caution">
    <text evidence="12">The sequence shown here is derived from an EMBL/GenBank/DDBJ whole genome shotgun (WGS) entry which is preliminary data.</text>
</comment>
<evidence type="ECO:0000256" key="5">
    <source>
        <dbReference type="ARBA" id="ARBA00022705"/>
    </source>
</evidence>
<gene>
    <name evidence="12" type="primary">holA</name>
    <name evidence="12" type="ORF">J2R62_02910</name>
</gene>
<dbReference type="GO" id="GO:0003887">
    <property type="term" value="F:DNA-directed DNA polymerase activity"/>
    <property type="evidence" value="ECO:0007669"/>
    <property type="project" value="UniProtKB-UniRule"/>
</dbReference>
<organism evidence="12 13">
    <name type="scientific">Plesiomonas shigelloides</name>
    <name type="common">Aeromonas shigelloides</name>
    <dbReference type="NCBI Taxonomy" id="703"/>
    <lineage>
        <taxon>Bacteria</taxon>
        <taxon>Pseudomonadati</taxon>
        <taxon>Pseudomonadota</taxon>
        <taxon>Gammaproteobacteria</taxon>
        <taxon>Enterobacterales</taxon>
        <taxon>Enterobacteriaceae</taxon>
        <taxon>Plesiomonas</taxon>
    </lineage>
</organism>
<dbReference type="NCBIfam" id="TIGR01128">
    <property type="entry name" value="holA"/>
    <property type="match status" value="1"/>
</dbReference>
<dbReference type="Proteomes" id="UP000664658">
    <property type="component" value="Unassembled WGS sequence"/>
</dbReference>
<dbReference type="RefSeq" id="WP_207541588.1">
    <property type="nucleotide sequence ID" value="NZ_JAFNAA010000002.1"/>
</dbReference>
<evidence type="ECO:0000256" key="9">
    <source>
        <dbReference type="NCBIfam" id="TIGR01128"/>
    </source>
</evidence>
<name>A0A8I1W4N2_PLESH</name>
<dbReference type="GO" id="GO:0006261">
    <property type="term" value="P:DNA-templated DNA replication"/>
    <property type="evidence" value="ECO:0007669"/>
    <property type="project" value="TreeGrafter"/>
</dbReference>
<dbReference type="InterPro" id="IPR005790">
    <property type="entry name" value="DNA_polIII_delta"/>
</dbReference>
<keyword evidence="5" id="KW-0235">DNA replication</keyword>
<evidence type="ECO:0000256" key="2">
    <source>
        <dbReference type="ARBA" id="ARBA00017703"/>
    </source>
</evidence>
<keyword evidence="4 12" id="KW-0548">Nucleotidyltransferase</keyword>
<sequence>MNKIYPEQLGAQLQHGLRACYLLLGNEPLLLQESLDTLRQHARQHGFEERHSFTLDNRTDWDAIFDCAQAMSLFSARQIIELTLPESGPGAHNSEPLVTLAGMLHPDILLLIQGGKPTRAQENSKWFKALSQQNATLVSCQTPELAQLPRWVSQRARSLKLQLDEPALNLLCHCYEGNLLALGQALERLRLLFPDGKLSLPRVESAVNQSAHFTPYHWLDALLEGKTKRALRILEQLKNEDVEPVILLRTLQRELQLVLQFHQQMQRGIPLRTLFDQHKVWQNRRPLLTHAVQRLTLPQLTVLFTQLAALERSIKQDYSSNPWPALQTLSCGVCGHVLDFGSPLT</sequence>